<feature type="transmembrane region" description="Helical" evidence="1">
    <location>
        <begin position="114"/>
        <end position="134"/>
    </location>
</feature>
<protein>
    <recommendedName>
        <fullName evidence="4">DUF2784 domain-containing protein</fullName>
    </recommendedName>
</protein>
<keyword evidence="1" id="KW-0472">Membrane</keyword>
<dbReference type="InterPro" id="IPR021218">
    <property type="entry name" value="DUF2784"/>
</dbReference>
<dbReference type="KEGG" id="sdyn:Mal52_09710"/>
<dbReference type="AlphaFoldDB" id="A0A517ZJ55"/>
<dbReference type="Pfam" id="PF10861">
    <property type="entry name" value="DUF2784"/>
    <property type="match status" value="1"/>
</dbReference>
<gene>
    <name evidence="2" type="ORF">Mal52_09710</name>
</gene>
<keyword evidence="1" id="KW-1133">Transmembrane helix</keyword>
<keyword evidence="3" id="KW-1185">Reference proteome</keyword>
<name>A0A517ZJ55_9PLAN</name>
<keyword evidence="1" id="KW-0812">Transmembrane</keyword>
<feature type="transmembrane region" description="Helical" evidence="1">
    <location>
        <begin position="58"/>
        <end position="81"/>
    </location>
</feature>
<evidence type="ECO:0000256" key="1">
    <source>
        <dbReference type="SAM" id="Phobius"/>
    </source>
</evidence>
<reference evidence="2 3" key="1">
    <citation type="submission" date="2019-02" db="EMBL/GenBank/DDBJ databases">
        <title>Deep-cultivation of Planctomycetes and their phenomic and genomic characterization uncovers novel biology.</title>
        <authorList>
            <person name="Wiegand S."/>
            <person name="Jogler M."/>
            <person name="Boedeker C."/>
            <person name="Pinto D."/>
            <person name="Vollmers J."/>
            <person name="Rivas-Marin E."/>
            <person name="Kohn T."/>
            <person name="Peeters S.H."/>
            <person name="Heuer A."/>
            <person name="Rast P."/>
            <person name="Oberbeckmann S."/>
            <person name="Bunk B."/>
            <person name="Jeske O."/>
            <person name="Meyerdierks A."/>
            <person name="Storesund J.E."/>
            <person name="Kallscheuer N."/>
            <person name="Luecker S."/>
            <person name="Lage O.M."/>
            <person name="Pohl T."/>
            <person name="Merkel B.J."/>
            <person name="Hornburger P."/>
            <person name="Mueller R.-W."/>
            <person name="Bruemmer F."/>
            <person name="Labrenz M."/>
            <person name="Spormann A.M."/>
            <person name="Op den Camp H."/>
            <person name="Overmann J."/>
            <person name="Amann R."/>
            <person name="Jetten M.S.M."/>
            <person name="Mascher T."/>
            <person name="Medema M.H."/>
            <person name="Devos D.P."/>
            <person name="Kaster A.-K."/>
            <person name="Ovreas L."/>
            <person name="Rohde M."/>
            <person name="Galperin M.Y."/>
            <person name="Jogler C."/>
        </authorList>
    </citation>
    <scope>NUCLEOTIDE SEQUENCE [LARGE SCALE GENOMIC DNA]</scope>
    <source>
        <strain evidence="2 3">Mal52</strain>
    </source>
</reference>
<organism evidence="2 3">
    <name type="scientific">Symmachiella dynata</name>
    <dbReference type="NCBI Taxonomy" id="2527995"/>
    <lineage>
        <taxon>Bacteria</taxon>
        <taxon>Pseudomonadati</taxon>
        <taxon>Planctomycetota</taxon>
        <taxon>Planctomycetia</taxon>
        <taxon>Planctomycetales</taxon>
        <taxon>Planctomycetaceae</taxon>
        <taxon>Symmachiella</taxon>
    </lineage>
</organism>
<feature type="transmembrane region" description="Helical" evidence="1">
    <location>
        <begin position="28"/>
        <end position="46"/>
    </location>
</feature>
<evidence type="ECO:0000313" key="3">
    <source>
        <dbReference type="Proteomes" id="UP000319383"/>
    </source>
</evidence>
<proteinExistence type="predicted"/>
<dbReference type="Proteomes" id="UP000319383">
    <property type="component" value="Chromosome"/>
</dbReference>
<sequence>MRLQRIVVCMQTLYSLLADAVVFLHGAYVAFVIFGLLAVLVGSLWGQRWVSNFWFRSLHLTMILVVVIESWLGIVCPLTTLEKFLREKAGMGDYTGDFIGRWVHDVLFMDLSPATFTVMYTLFGLSVVATLIIVPPRWPWRKSDSRTADDISG</sequence>
<accession>A0A517ZJ55</accession>
<dbReference type="RefSeq" id="WP_231962525.1">
    <property type="nucleotide sequence ID" value="NZ_CP036276.1"/>
</dbReference>
<evidence type="ECO:0000313" key="2">
    <source>
        <dbReference type="EMBL" id="QDU42508.1"/>
    </source>
</evidence>
<evidence type="ECO:0008006" key="4">
    <source>
        <dbReference type="Google" id="ProtNLM"/>
    </source>
</evidence>
<dbReference type="EMBL" id="CP036276">
    <property type="protein sequence ID" value="QDU42508.1"/>
    <property type="molecule type" value="Genomic_DNA"/>
</dbReference>